<evidence type="ECO:0000313" key="1">
    <source>
        <dbReference type="EMBL" id="CDM66913.1"/>
    </source>
</evidence>
<reference evidence="1 2" key="2">
    <citation type="submission" date="2015-01" db="EMBL/GenBank/DDBJ databases">
        <title>Complete genome sequence of Pyrinomonas methylaliphatogenes type strain K22T.</title>
        <authorList>
            <person name="Lee K.C.Y."/>
            <person name="Power J.F."/>
            <person name="Dunfield P.F."/>
            <person name="Morgan X.C."/>
            <person name="Huttenhower C."/>
            <person name="Stott M.B."/>
        </authorList>
    </citation>
    <scope>NUCLEOTIDE SEQUENCE [LARGE SCALE GENOMIC DNA]</scope>
    <source>
        <strain evidence="1 2">K22</strain>
    </source>
</reference>
<name>A0A0B6X059_9BACT</name>
<accession>A0A0B6X059</accession>
<proteinExistence type="predicted"/>
<gene>
    <name evidence="1" type="ORF">PYK22_02954</name>
</gene>
<sequence length="87" mass="10166">MELEEDARKLTEQLGAAINRAIERSFEVADAIEKLREAGYEVELQLRLDIGLRPHRGAKKGEFELELTDEDRRTLRQMKIRLDDLED</sequence>
<dbReference type="EMBL" id="CBXV010000008">
    <property type="protein sequence ID" value="CDM66913.1"/>
    <property type="molecule type" value="Genomic_DNA"/>
</dbReference>
<evidence type="ECO:0000313" key="2">
    <source>
        <dbReference type="Proteomes" id="UP000031518"/>
    </source>
</evidence>
<dbReference type="Proteomes" id="UP000031518">
    <property type="component" value="Unassembled WGS sequence"/>
</dbReference>
<dbReference type="RefSeq" id="WP_041978421.1">
    <property type="nucleotide sequence ID" value="NZ_CBXV010000008.1"/>
</dbReference>
<dbReference type="AlphaFoldDB" id="A0A0B6X059"/>
<keyword evidence="2" id="KW-1185">Reference proteome</keyword>
<dbReference type="STRING" id="454194.PYK22_02954"/>
<reference evidence="1 2" key="1">
    <citation type="submission" date="2013-12" db="EMBL/GenBank/DDBJ databases">
        <authorList>
            <person name="Stott M."/>
        </authorList>
    </citation>
    <scope>NUCLEOTIDE SEQUENCE [LARGE SCALE GENOMIC DNA]</scope>
    <source>
        <strain evidence="1 2">K22</strain>
    </source>
</reference>
<organism evidence="1 2">
    <name type="scientific">Pyrinomonas methylaliphatogenes</name>
    <dbReference type="NCBI Taxonomy" id="454194"/>
    <lineage>
        <taxon>Bacteria</taxon>
        <taxon>Pseudomonadati</taxon>
        <taxon>Acidobacteriota</taxon>
        <taxon>Blastocatellia</taxon>
        <taxon>Blastocatellales</taxon>
        <taxon>Pyrinomonadaceae</taxon>
        <taxon>Pyrinomonas</taxon>
    </lineage>
</organism>
<protein>
    <submittedName>
        <fullName evidence="1">Uncharacterized protein</fullName>
    </submittedName>
</protein>